<dbReference type="InParanoid" id="J0WUP1"/>
<reference evidence="5" key="1">
    <citation type="journal article" date="2012" name="Science">
        <title>The Paleozoic origin of enzymatic lignin decomposition reconstructed from 31 fungal genomes.</title>
        <authorList>
            <person name="Floudas D."/>
            <person name="Binder M."/>
            <person name="Riley R."/>
            <person name="Barry K."/>
            <person name="Blanchette R.A."/>
            <person name="Henrissat B."/>
            <person name="Martinez A.T."/>
            <person name="Otillar R."/>
            <person name="Spatafora J.W."/>
            <person name="Yadav J.S."/>
            <person name="Aerts A."/>
            <person name="Benoit I."/>
            <person name="Boyd A."/>
            <person name="Carlson A."/>
            <person name="Copeland A."/>
            <person name="Coutinho P.M."/>
            <person name="de Vries R.P."/>
            <person name="Ferreira P."/>
            <person name="Findley K."/>
            <person name="Foster B."/>
            <person name="Gaskell J."/>
            <person name="Glotzer D."/>
            <person name="Gorecki P."/>
            <person name="Heitman J."/>
            <person name="Hesse C."/>
            <person name="Hori C."/>
            <person name="Igarashi K."/>
            <person name="Jurgens J.A."/>
            <person name="Kallen N."/>
            <person name="Kersten P."/>
            <person name="Kohler A."/>
            <person name="Kuees U."/>
            <person name="Kumar T.K.A."/>
            <person name="Kuo A."/>
            <person name="LaButti K."/>
            <person name="Larrondo L.F."/>
            <person name="Lindquist E."/>
            <person name="Ling A."/>
            <person name="Lombard V."/>
            <person name="Lucas S."/>
            <person name="Lundell T."/>
            <person name="Martin R."/>
            <person name="McLaughlin D.J."/>
            <person name="Morgenstern I."/>
            <person name="Morin E."/>
            <person name="Murat C."/>
            <person name="Nagy L.G."/>
            <person name="Nolan M."/>
            <person name="Ohm R.A."/>
            <person name="Patyshakuliyeva A."/>
            <person name="Rokas A."/>
            <person name="Ruiz-Duenas F.J."/>
            <person name="Sabat G."/>
            <person name="Salamov A."/>
            <person name="Samejima M."/>
            <person name="Schmutz J."/>
            <person name="Slot J.C."/>
            <person name="St John F."/>
            <person name="Stenlid J."/>
            <person name="Sun H."/>
            <person name="Sun S."/>
            <person name="Syed K."/>
            <person name="Tsang A."/>
            <person name="Wiebenga A."/>
            <person name="Young D."/>
            <person name="Pisabarro A."/>
            <person name="Eastwood D.C."/>
            <person name="Martin F."/>
            <person name="Cullen D."/>
            <person name="Grigoriev I.V."/>
            <person name="Hibbett D.S."/>
        </authorList>
    </citation>
    <scope>NUCLEOTIDE SEQUENCE [LARGE SCALE GENOMIC DNA]</scope>
    <source>
        <strain evidence="5">TFB10046</strain>
    </source>
</reference>
<dbReference type="OMA" id="TARAYCY"/>
<evidence type="ECO:0000313" key="5">
    <source>
        <dbReference type="Proteomes" id="UP000006514"/>
    </source>
</evidence>
<keyword evidence="3" id="KW-0732">Signal</keyword>
<dbReference type="EMBL" id="JH687860">
    <property type="protein sequence ID" value="EJD36489.1"/>
    <property type="molecule type" value="Genomic_DNA"/>
</dbReference>
<feature type="region of interest" description="Disordered" evidence="1">
    <location>
        <begin position="166"/>
        <end position="193"/>
    </location>
</feature>
<keyword evidence="2" id="KW-1133">Transmembrane helix</keyword>
<evidence type="ECO:0000313" key="4">
    <source>
        <dbReference type="EMBL" id="EJD36489.1"/>
    </source>
</evidence>
<feature type="chain" id="PRO_5003741333" description="MARVEL domain-containing protein" evidence="3">
    <location>
        <begin position="20"/>
        <end position="193"/>
    </location>
</feature>
<keyword evidence="2" id="KW-0812">Transmembrane</keyword>
<dbReference type="eggNOG" id="ENOG502SCEF">
    <property type="taxonomic scope" value="Eukaryota"/>
</dbReference>
<feature type="compositionally biased region" description="Low complexity" evidence="1">
    <location>
        <begin position="173"/>
        <end position="182"/>
    </location>
</feature>
<dbReference type="Proteomes" id="UP000006514">
    <property type="component" value="Unassembled WGS sequence"/>
</dbReference>
<name>J0WUP1_AURST</name>
<proteinExistence type="predicted"/>
<feature type="compositionally biased region" description="Pro residues" evidence="1">
    <location>
        <begin position="183"/>
        <end position="193"/>
    </location>
</feature>
<keyword evidence="5" id="KW-1185">Reference proteome</keyword>
<keyword evidence="2" id="KW-0472">Membrane</keyword>
<organism evidence="4 5">
    <name type="scientific">Auricularia subglabra (strain TFB-10046 / SS5)</name>
    <name type="common">White-rot fungus</name>
    <name type="synonym">Auricularia delicata (strain TFB10046)</name>
    <dbReference type="NCBI Taxonomy" id="717982"/>
    <lineage>
        <taxon>Eukaryota</taxon>
        <taxon>Fungi</taxon>
        <taxon>Dikarya</taxon>
        <taxon>Basidiomycota</taxon>
        <taxon>Agaricomycotina</taxon>
        <taxon>Agaricomycetes</taxon>
        <taxon>Auriculariales</taxon>
        <taxon>Auriculariaceae</taxon>
        <taxon>Auricularia</taxon>
    </lineage>
</organism>
<sequence>MNVSHGLLLTLAYASTARAYCYYDEFNNYHCTNALSNAARVGIGIAFFFGAILLISAAVAHRRRTLQRRHMAFVVTTPAGAYQPPPQAPYGQAGYPYPPAPPYPSAPYTSPPNAAHDGYGPKDAIQYPQPTYAGNAPPYAGAAYPASPVQPRGYDIVVGVVYAQTPAPETNGPLPSSAQAAYAPPPGPPPAKS</sequence>
<evidence type="ECO:0000256" key="3">
    <source>
        <dbReference type="SAM" id="SignalP"/>
    </source>
</evidence>
<feature type="signal peptide" evidence="3">
    <location>
        <begin position="1"/>
        <end position="19"/>
    </location>
</feature>
<evidence type="ECO:0000256" key="1">
    <source>
        <dbReference type="SAM" id="MobiDB-lite"/>
    </source>
</evidence>
<evidence type="ECO:0008006" key="6">
    <source>
        <dbReference type="Google" id="ProtNLM"/>
    </source>
</evidence>
<evidence type="ECO:0000256" key="2">
    <source>
        <dbReference type="SAM" id="Phobius"/>
    </source>
</evidence>
<feature type="transmembrane region" description="Helical" evidence="2">
    <location>
        <begin position="43"/>
        <end position="61"/>
    </location>
</feature>
<protein>
    <recommendedName>
        <fullName evidence="6">MARVEL domain-containing protein</fullName>
    </recommendedName>
</protein>
<dbReference type="KEGG" id="adl:AURDEDRAFT_154607"/>
<accession>J0WUP1</accession>
<gene>
    <name evidence="4" type="ORF">AURDEDRAFT_154607</name>
</gene>
<dbReference type="AlphaFoldDB" id="J0WUP1"/>